<accession>A0ABR3J8W2</accession>
<feature type="compositionally biased region" description="Basic and acidic residues" evidence="8">
    <location>
        <begin position="226"/>
        <end position="248"/>
    </location>
</feature>
<feature type="region of interest" description="Disordered" evidence="8">
    <location>
        <begin position="794"/>
        <end position="817"/>
    </location>
</feature>
<keyword evidence="4" id="KW-0067">ATP-binding</keyword>
<gene>
    <name evidence="10" type="ORF">HGRIS_008725</name>
</gene>
<comment type="similarity">
    <text evidence="2">Belongs to the SMC family. SMC4 subfamily.</text>
</comment>
<sequence length="1593" mass="178679">MPPRRSSRSRASVEPTSVETLPSKRKRASQVIDLEESHSEEKENVSNPPARTTRRSSVQPSKPTKAAIAAPRARVASRTRTSLPEVIETDEEVDEAPPTKKARPSLDLEEDSEIEEIKPTRQTRGGAQRKGRNVKEAEADVKPVIRGVAQTSKAAAGRRTSSRAGSKAPQPRKSAPGDDISVPIPISDSDDDVQELPAKPKGRARKPPSRASVQPRSQRATRRSAPRPESDGEDAHMAASDEDRKPDIEDPPVASSRPPTPPAGEESEDAAQPAAASSTAPVEEINDGKEDEDIAAESAQAKSEASEAEPQEDEEKSLLEQAVKPAPLSQAPAAEEPQEPKSRLVIHKLALINFKSYAGRQEIGPFHKSFSAIVGPNGSGKSNTIDALLFVFGYRATKMRQAKLSELIHNSARYPDLDECSVEVYFREIIDLPGPDEYKVVPKSQLVVTRHAYKDNGSKYTINGKQRKYAEVQALLKGRGIDLDHKRFLILQGEVESIAQMKPKGTEHDDGLLEYLEDIIGTSHYKEPIDEALVEVERLQDERGEKLNRLRLVEKEKNALEDRKREAENYLRLYNEHVRAQSRLWQWYLYKCLISETRMEKEIADTKQQLQALRDQNKDDVTHFDMLTEHYQEREKAYEEIREAAAAALKDLAAHEKQEVGLNERRKHATSKAKKLKKSVQDDRAARTRAERLIADSAEKLEKEQEKMAAFEGDLAAEEKALEKILEGLRGKTQVFHDQIQVHQGELQPWTAKINAKQKEINVATGEKEALEKKANELKDSVRESQEALARFQEERATKTTSLESVKKQKLNLQQERRDSEALIEQLRGKVEELRRKASSSRNKTDEAKASQAANTTQSRVLEGLNRLKAQGRVNGFYGRLGSLGTIPDKYDVAISTACGQLNNMVVDTVEEGQKCIEHLRTQNLGRASFLVLSKLEVSRGMDPIKTPESVPRLYDLVKPKDPKFLPAFYKALRDTLVAENLEQANRIAYGSTKRWRVVTLQGGLIETSGAMSGGGNHVTRGLMSSKLAAVAVHPDVLRRYEHDSQNAERLYNEAHQELKEAEAQAEHLARADPETDLAIRKLELDISNLDTRITEAEKRVRELKSRSKPDAGELARISVLEDEIAASTEQLEELQTKTGKIEVAIKELEKKILEIGGSKLLAQKSKVEGLKLHINLASEAMTQAEVTKTKAEKDFEKYCTSITADEAALKDAEAEAEELENSLAELKAYVSEVKEKVEKAQAAAENSKDDLDTLKAELDAKNEEINAFRQKEMGLQQTLGEREKEHAENAEFMQKYHTLHDELRLEDVDDDDEDEDEESGAQEADLEGDVKEDPDAEPRVKAEKRARTPSHELHVYTEEELAQFKKRELTADTEVLEERLRNAKPDLSVLKEFKKREEEFFNRAKDLQAVTNARDAQKQTYDGLRKQRLEEFMAGFNLISLKLKEMYQMITLGGNAELELVDSMDPFSEGIIFSVMPPKKSWKNISNLSGGEKTLSSLALVFALHVFKPTPLYFMDEIDAALDFRNVSIVANYIKDRTKNAQFIIISLRNDMFELSHRLIGIYKTSNATQSISIDNHALSALPTRAQAINQF</sequence>
<dbReference type="PANTHER" id="PTHR18937:SF172">
    <property type="entry name" value="STRUCTURAL MAINTENANCE OF CHROMOSOMES PROTEIN"/>
    <property type="match status" value="1"/>
</dbReference>
<protein>
    <recommendedName>
        <fullName evidence="9">SMC hinge domain-containing protein</fullName>
    </recommendedName>
</protein>
<name>A0ABR3J8W2_9AGAR</name>
<dbReference type="SUPFAM" id="SSF75553">
    <property type="entry name" value="Smc hinge domain"/>
    <property type="match status" value="1"/>
</dbReference>
<feature type="compositionally biased region" description="Low complexity" evidence="8">
    <location>
        <begin position="66"/>
        <end position="78"/>
    </location>
</feature>
<feature type="domain" description="SMC hinge" evidence="9">
    <location>
        <begin position="875"/>
        <end position="989"/>
    </location>
</feature>
<feature type="region of interest" description="Disordered" evidence="8">
    <location>
        <begin position="658"/>
        <end position="684"/>
    </location>
</feature>
<dbReference type="PANTHER" id="PTHR18937">
    <property type="entry name" value="STRUCTURAL MAINTENANCE OF CHROMOSOMES SMC FAMILY MEMBER"/>
    <property type="match status" value="1"/>
</dbReference>
<keyword evidence="3" id="KW-0547">Nucleotide-binding</keyword>
<feature type="compositionally biased region" description="Low complexity" evidence="8">
    <location>
        <begin position="270"/>
        <end position="280"/>
    </location>
</feature>
<reference evidence="11" key="1">
    <citation type="submission" date="2024-06" db="EMBL/GenBank/DDBJ databases">
        <title>Multi-omics analyses provide insights into the biosynthesis of the anticancer antibiotic pleurotin in Hohenbuehelia grisea.</title>
        <authorList>
            <person name="Weaver J.A."/>
            <person name="Alberti F."/>
        </authorList>
    </citation>
    <scope>NUCLEOTIDE SEQUENCE [LARGE SCALE GENOMIC DNA]</scope>
    <source>
        <strain evidence="11">T-177</strain>
    </source>
</reference>
<organism evidence="10 11">
    <name type="scientific">Hohenbuehelia grisea</name>
    <dbReference type="NCBI Taxonomy" id="104357"/>
    <lineage>
        <taxon>Eukaryota</taxon>
        <taxon>Fungi</taxon>
        <taxon>Dikarya</taxon>
        <taxon>Basidiomycota</taxon>
        <taxon>Agaricomycotina</taxon>
        <taxon>Agaricomycetes</taxon>
        <taxon>Agaricomycetidae</taxon>
        <taxon>Agaricales</taxon>
        <taxon>Pleurotineae</taxon>
        <taxon>Pleurotaceae</taxon>
        <taxon>Hohenbuehelia</taxon>
    </lineage>
</organism>
<feature type="compositionally biased region" description="Acidic residues" evidence="8">
    <location>
        <begin position="306"/>
        <end position="315"/>
    </location>
</feature>
<feature type="compositionally biased region" description="Basic and acidic residues" evidence="8">
    <location>
        <begin position="1329"/>
        <end position="1352"/>
    </location>
</feature>
<evidence type="ECO:0000259" key="9">
    <source>
        <dbReference type="SMART" id="SM00968"/>
    </source>
</evidence>
<feature type="region of interest" description="Disordered" evidence="8">
    <location>
        <begin position="1310"/>
        <end position="1352"/>
    </location>
</feature>
<evidence type="ECO:0000313" key="10">
    <source>
        <dbReference type="EMBL" id="KAL0952089.1"/>
    </source>
</evidence>
<dbReference type="InterPro" id="IPR036277">
    <property type="entry name" value="SMC_hinge_sf"/>
</dbReference>
<dbReference type="InterPro" id="IPR003395">
    <property type="entry name" value="RecF/RecN/SMC_N"/>
</dbReference>
<feature type="compositionally biased region" description="Low complexity" evidence="8">
    <location>
        <begin position="151"/>
        <end position="168"/>
    </location>
</feature>
<evidence type="ECO:0000256" key="5">
    <source>
        <dbReference type="ARBA" id="ARBA00023054"/>
    </source>
</evidence>
<keyword evidence="11" id="KW-1185">Reference proteome</keyword>
<dbReference type="EMBL" id="JASNQZ010000011">
    <property type="protein sequence ID" value="KAL0952089.1"/>
    <property type="molecule type" value="Genomic_DNA"/>
</dbReference>
<feature type="region of interest" description="Disordered" evidence="8">
    <location>
        <begin position="834"/>
        <end position="859"/>
    </location>
</feature>
<evidence type="ECO:0000256" key="6">
    <source>
        <dbReference type="ARBA" id="ARBA00023242"/>
    </source>
</evidence>
<dbReference type="Gene3D" id="3.40.50.300">
    <property type="entry name" value="P-loop containing nucleotide triphosphate hydrolases"/>
    <property type="match status" value="2"/>
</dbReference>
<feature type="compositionally biased region" description="Polar residues" evidence="8">
    <location>
        <begin position="45"/>
        <end position="62"/>
    </location>
</feature>
<evidence type="ECO:0000256" key="2">
    <source>
        <dbReference type="ARBA" id="ARBA00006005"/>
    </source>
</evidence>
<feature type="coiled-coil region" evidence="7">
    <location>
        <begin position="687"/>
        <end position="721"/>
    </location>
</feature>
<dbReference type="Gene3D" id="1.20.1060.20">
    <property type="match status" value="1"/>
</dbReference>
<dbReference type="Gene3D" id="1.20.5.340">
    <property type="match status" value="1"/>
</dbReference>
<feature type="coiled-coil region" evidence="7">
    <location>
        <begin position="1203"/>
        <end position="1272"/>
    </location>
</feature>
<dbReference type="Proteomes" id="UP001556367">
    <property type="component" value="Unassembled WGS sequence"/>
</dbReference>
<dbReference type="Gene3D" id="3.30.70.1620">
    <property type="match status" value="1"/>
</dbReference>
<comment type="caution">
    <text evidence="10">The sequence shown here is derived from an EMBL/GenBank/DDBJ whole genome shotgun (WGS) entry which is preliminary data.</text>
</comment>
<dbReference type="InterPro" id="IPR027417">
    <property type="entry name" value="P-loop_NTPase"/>
</dbReference>
<evidence type="ECO:0000256" key="8">
    <source>
        <dbReference type="SAM" id="MobiDB-lite"/>
    </source>
</evidence>
<keyword evidence="5 7" id="KW-0175">Coiled coil</keyword>
<dbReference type="Pfam" id="PF02463">
    <property type="entry name" value="SMC_N"/>
    <property type="match status" value="1"/>
</dbReference>
<dbReference type="SMART" id="SM00968">
    <property type="entry name" value="SMC_hinge"/>
    <property type="match status" value="1"/>
</dbReference>
<evidence type="ECO:0000256" key="4">
    <source>
        <dbReference type="ARBA" id="ARBA00022840"/>
    </source>
</evidence>
<evidence type="ECO:0000256" key="1">
    <source>
        <dbReference type="ARBA" id="ARBA00004123"/>
    </source>
</evidence>
<feature type="compositionally biased region" description="Basic residues" evidence="8">
    <location>
        <begin position="665"/>
        <end position="678"/>
    </location>
</feature>
<keyword evidence="6" id="KW-0539">Nucleus</keyword>
<feature type="coiled-coil region" evidence="7">
    <location>
        <begin position="1038"/>
        <end position="1152"/>
    </location>
</feature>
<feature type="coiled-coil region" evidence="7">
    <location>
        <begin position="529"/>
        <end position="658"/>
    </location>
</feature>
<feature type="region of interest" description="Disordered" evidence="8">
    <location>
        <begin position="1"/>
        <end position="318"/>
    </location>
</feature>
<dbReference type="SUPFAM" id="SSF52540">
    <property type="entry name" value="P-loop containing nucleoside triphosphate hydrolases"/>
    <property type="match status" value="2"/>
</dbReference>
<evidence type="ECO:0000256" key="7">
    <source>
        <dbReference type="SAM" id="Coils"/>
    </source>
</evidence>
<feature type="compositionally biased region" description="Acidic residues" evidence="8">
    <location>
        <begin position="1310"/>
        <end position="1328"/>
    </location>
</feature>
<dbReference type="InterPro" id="IPR010935">
    <property type="entry name" value="SMC_hinge"/>
</dbReference>
<feature type="compositionally biased region" description="Low complexity" evidence="8">
    <location>
        <begin position="178"/>
        <end position="187"/>
    </location>
</feature>
<feature type="compositionally biased region" description="Basic and acidic residues" evidence="8">
    <location>
        <begin position="35"/>
        <end position="44"/>
    </location>
</feature>
<comment type="subcellular location">
    <subcellularLocation>
        <location evidence="1">Nucleus</location>
    </subcellularLocation>
</comment>
<feature type="compositionally biased region" description="Basic and acidic residues" evidence="8">
    <location>
        <begin position="133"/>
        <end position="143"/>
    </location>
</feature>
<evidence type="ECO:0000313" key="11">
    <source>
        <dbReference type="Proteomes" id="UP001556367"/>
    </source>
</evidence>
<proteinExistence type="inferred from homology"/>
<dbReference type="SUPFAM" id="SSF57997">
    <property type="entry name" value="Tropomyosin"/>
    <property type="match status" value="1"/>
</dbReference>
<dbReference type="Pfam" id="PF06470">
    <property type="entry name" value="SMC_hinge"/>
    <property type="match status" value="1"/>
</dbReference>
<evidence type="ECO:0000256" key="3">
    <source>
        <dbReference type="ARBA" id="ARBA00022741"/>
    </source>
</evidence>